<feature type="transmembrane region" description="Helical" evidence="14">
    <location>
        <begin position="202"/>
        <end position="220"/>
    </location>
</feature>
<evidence type="ECO:0000313" key="17">
    <source>
        <dbReference type="Proteomes" id="UP000275078"/>
    </source>
</evidence>
<feature type="domain" description="FAD-binding FR-type" evidence="15">
    <location>
        <begin position="318"/>
        <end position="445"/>
    </location>
</feature>
<evidence type="ECO:0000256" key="11">
    <source>
        <dbReference type="ARBA" id="ARBA00023136"/>
    </source>
</evidence>
<feature type="transmembrane region" description="Helical" evidence="14">
    <location>
        <begin position="240"/>
        <end position="262"/>
    </location>
</feature>
<feature type="compositionally biased region" description="Pro residues" evidence="13">
    <location>
        <begin position="564"/>
        <end position="579"/>
    </location>
</feature>
<evidence type="ECO:0000256" key="13">
    <source>
        <dbReference type="SAM" id="MobiDB-lite"/>
    </source>
</evidence>
<dbReference type="GO" id="GO:0052851">
    <property type="term" value="F:ferric-chelate reductase (NADPH) activity"/>
    <property type="evidence" value="ECO:0007669"/>
    <property type="project" value="UniProtKB-EC"/>
</dbReference>
<dbReference type="STRING" id="1160509.A0A3N4I0F2"/>
<protein>
    <recommendedName>
        <fullName evidence="3">ferric-chelate reductase (NADPH)</fullName>
        <ecNumber evidence="3">1.16.1.9</ecNumber>
    </recommendedName>
</protein>
<dbReference type="PANTHER" id="PTHR32361">
    <property type="entry name" value="FERRIC/CUPRIC REDUCTASE TRANSMEMBRANE COMPONENT"/>
    <property type="match status" value="1"/>
</dbReference>
<keyword evidence="17" id="KW-1185">Reference proteome</keyword>
<comment type="similarity">
    <text evidence="2">Belongs to the ferric reductase (FRE) family.</text>
</comment>
<dbReference type="InterPro" id="IPR039261">
    <property type="entry name" value="FNR_nucleotide-bd"/>
</dbReference>
<keyword evidence="4" id="KW-0813">Transport</keyword>
<dbReference type="GO" id="GO:0005886">
    <property type="term" value="C:plasma membrane"/>
    <property type="evidence" value="ECO:0007669"/>
    <property type="project" value="UniProtKB-SubCell"/>
</dbReference>
<keyword evidence="9" id="KW-0560">Oxidoreductase</keyword>
<dbReference type="EC" id="1.16.1.9" evidence="3"/>
<dbReference type="Proteomes" id="UP000275078">
    <property type="component" value="Unassembled WGS sequence"/>
</dbReference>
<dbReference type="SUPFAM" id="SSF63380">
    <property type="entry name" value="Riboflavin synthase domain-like"/>
    <property type="match status" value="1"/>
</dbReference>
<dbReference type="GO" id="GO:0006826">
    <property type="term" value="P:iron ion transport"/>
    <property type="evidence" value="ECO:0007669"/>
    <property type="project" value="TreeGrafter"/>
</dbReference>
<evidence type="ECO:0000256" key="3">
    <source>
        <dbReference type="ARBA" id="ARBA00012668"/>
    </source>
</evidence>
<dbReference type="InterPro" id="IPR051410">
    <property type="entry name" value="Ferric/Cupric_Reductase"/>
</dbReference>
<keyword evidence="10" id="KW-0406">Ion transport</keyword>
<accession>A0A3N4I0F2</accession>
<organism evidence="16 17">
    <name type="scientific">Ascobolus immersus RN42</name>
    <dbReference type="NCBI Taxonomy" id="1160509"/>
    <lineage>
        <taxon>Eukaryota</taxon>
        <taxon>Fungi</taxon>
        <taxon>Dikarya</taxon>
        <taxon>Ascomycota</taxon>
        <taxon>Pezizomycotina</taxon>
        <taxon>Pezizomycetes</taxon>
        <taxon>Pezizales</taxon>
        <taxon>Ascobolaceae</taxon>
        <taxon>Ascobolus</taxon>
    </lineage>
</organism>
<dbReference type="SFLD" id="SFLDS00052">
    <property type="entry name" value="Ferric_Reductase_Domain"/>
    <property type="match status" value="1"/>
</dbReference>
<comment type="subcellular location">
    <subcellularLocation>
        <location evidence="1">Cell membrane</location>
        <topology evidence="1">Multi-pass membrane protein</topology>
    </subcellularLocation>
</comment>
<feature type="transmembrane region" description="Helical" evidence="14">
    <location>
        <begin position="118"/>
        <end position="144"/>
    </location>
</feature>
<dbReference type="InterPro" id="IPR013121">
    <property type="entry name" value="Fe_red_NAD-bd_6"/>
</dbReference>
<dbReference type="InterPro" id="IPR017927">
    <property type="entry name" value="FAD-bd_FR_type"/>
</dbReference>
<evidence type="ECO:0000256" key="5">
    <source>
        <dbReference type="ARBA" id="ARBA00022475"/>
    </source>
</evidence>
<dbReference type="Pfam" id="PF01794">
    <property type="entry name" value="Ferric_reduct"/>
    <property type="match status" value="1"/>
</dbReference>
<dbReference type="InterPro" id="IPR013130">
    <property type="entry name" value="Fe3_Rdtase_TM_dom"/>
</dbReference>
<dbReference type="Pfam" id="PF08030">
    <property type="entry name" value="NAD_binding_6"/>
    <property type="match status" value="1"/>
</dbReference>
<keyword evidence="5" id="KW-1003">Cell membrane</keyword>
<dbReference type="Pfam" id="PF08022">
    <property type="entry name" value="FAD_binding_8"/>
    <property type="match status" value="1"/>
</dbReference>
<evidence type="ECO:0000313" key="16">
    <source>
        <dbReference type="EMBL" id="RPA79582.1"/>
    </source>
</evidence>
<dbReference type="EMBL" id="ML119697">
    <property type="protein sequence ID" value="RPA79582.1"/>
    <property type="molecule type" value="Genomic_DNA"/>
</dbReference>
<feature type="transmembrane region" description="Helical" evidence="14">
    <location>
        <begin position="269"/>
        <end position="290"/>
    </location>
</feature>
<dbReference type="PANTHER" id="PTHR32361:SF23">
    <property type="entry name" value="FERRIC-CHELATE REDUCTASE"/>
    <property type="match status" value="1"/>
</dbReference>
<evidence type="ECO:0000256" key="6">
    <source>
        <dbReference type="ARBA" id="ARBA00022692"/>
    </source>
</evidence>
<dbReference type="SFLD" id="SFLDG01168">
    <property type="entry name" value="Ferric_reductase_subgroup_(FRE"/>
    <property type="match status" value="1"/>
</dbReference>
<evidence type="ECO:0000256" key="2">
    <source>
        <dbReference type="ARBA" id="ARBA00006278"/>
    </source>
</evidence>
<keyword evidence="6 14" id="KW-0812">Transmembrane</keyword>
<sequence length="707" mass="79494">MPEIPTPTHFSSSGGYLINPHLYDINNLTVLTQQRLDPWPWSRGWVHAMGVAIFLAGWIFIFSLFHLHDIYVDSRRLRTSLANNTKHHRIRGSVDNRTVYDRLATHLRQFTYLRSKKWRLASVSLGSALLVIAGFGYPMLYIFTQFPYYRLHYWWGPPGISGRAGMMGVATVPFIVALGMKANLVSVVTGVGHERLNMFHRWLGYLALVLGIIHAIPFFVQRTKEEGMEGVRVMFASNIVYWNGVASLVLLAWLCGASIPWFRRLAYEFFAYTHMVVGIAFIGCMIWHCANMLSSWSYLFAALGIWGACGLYRIFVKTNLVRGGILKGDRATFSKLSDDGVKITIPTKMKWKPGQHVFIRVPGISWTDNHPFTIASVMKAENLVAKTDRHSSGRATPEEESYNDVVIVFKPFKGFTRKAFELSRKFPDLTLECFLDGPYGGLPRPLEAFDTVLLIAGGSGITPVVAHLQDLCRKMKTGAALTRDVRIVWTVKRFQSLEWFKDEIAAASRMLPPGTVHVQYFITQEVAVQLPEGPVSATRQWPGEVKFPTEPPSPYANSPDAPYARPPRSPPPAYPPPVHTLPTVEEEAAQRLSIYTCATAPSRPVSYVFNRHDVKSSHLSLPPLDTRQSISPVPNFGDDVMIEFGRPLLRTGLRPWAQSFGKRTCVYVCGPEAMKVDVTNAVAGLQRDVWAVEGREEVFLHTETFGY</sequence>
<keyword evidence="8 14" id="KW-1133">Transmembrane helix</keyword>
<keyword evidence="7" id="KW-0249">Electron transport</keyword>
<evidence type="ECO:0000256" key="14">
    <source>
        <dbReference type="SAM" id="Phobius"/>
    </source>
</evidence>
<dbReference type="GO" id="GO:0015677">
    <property type="term" value="P:copper ion import"/>
    <property type="evidence" value="ECO:0007669"/>
    <property type="project" value="TreeGrafter"/>
</dbReference>
<feature type="transmembrane region" description="Helical" evidence="14">
    <location>
        <begin position="296"/>
        <end position="315"/>
    </location>
</feature>
<comment type="catalytic activity">
    <reaction evidence="12">
        <text>2 a Fe(II)-siderophore + NADP(+) + H(+) = 2 a Fe(III)-siderophore + NADPH</text>
        <dbReference type="Rhea" id="RHEA:28795"/>
        <dbReference type="Rhea" id="RHEA-COMP:11342"/>
        <dbReference type="Rhea" id="RHEA-COMP:11344"/>
        <dbReference type="ChEBI" id="CHEBI:15378"/>
        <dbReference type="ChEBI" id="CHEBI:29033"/>
        <dbReference type="ChEBI" id="CHEBI:29034"/>
        <dbReference type="ChEBI" id="CHEBI:57783"/>
        <dbReference type="ChEBI" id="CHEBI:58349"/>
        <dbReference type="EC" id="1.16.1.9"/>
    </reaction>
</comment>
<dbReference type="AlphaFoldDB" id="A0A3N4I0F2"/>
<name>A0A3N4I0F2_ASCIM</name>
<dbReference type="GO" id="GO:0006879">
    <property type="term" value="P:intracellular iron ion homeostasis"/>
    <property type="evidence" value="ECO:0007669"/>
    <property type="project" value="TreeGrafter"/>
</dbReference>
<evidence type="ECO:0000256" key="9">
    <source>
        <dbReference type="ARBA" id="ARBA00023002"/>
    </source>
</evidence>
<evidence type="ECO:0000256" key="12">
    <source>
        <dbReference type="ARBA" id="ARBA00048483"/>
    </source>
</evidence>
<dbReference type="OrthoDB" id="167398at2759"/>
<dbReference type="InterPro" id="IPR013112">
    <property type="entry name" value="FAD-bd_8"/>
</dbReference>
<reference evidence="16 17" key="1">
    <citation type="journal article" date="2018" name="Nat. Ecol. Evol.">
        <title>Pezizomycetes genomes reveal the molecular basis of ectomycorrhizal truffle lifestyle.</title>
        <authorList>
            <person name="Murat C."/>
            <person name="Payen T."/>
            <person name="Noel B."/>
            <person name="Kuo A."/>
            <person name="Morin E."/>
            <person name="Chen J."/>
            <person name="Kohler A."/>
            <person name="Krizsan K."/>
            <person name="Balestrini R."/>
            <person name="Da Silva C."/>
            <person name="Montanini B."/>
            <person name="Hainaut M."/>
            <person name="Levati E."/>
            <person name="Barry K.W."/>
            <person name="Belfiori B."/>
            <person name="Cichocki N."/>
            <person name="Clum A."/>
            <person name="Dockter R.B."/>
            <person name="Fauchery L."/>
            <person name="Guy J."/>
            <person name="Iotti M."/>
            <person name="Le Tacon F."/>
            <person name="Lindquist E.A."/>
            <person name="Lipzen A."/>
            <person name="Malagnac F."/>
            <person name="Mello A."/>
            <person name="Molinier V."/>
            <person name="Miyauchi S."/>
            <person name="Poulain J."/>
            <person name="Riccioni C."/>
            <person name="Rubini A."/>
            <person name="Sitrit Y."/>
            <person name="Splivallo R."/>
            <person name="Traeger S."/>
            <person name="Wang M."/>
            <person name="Zifcakova L."/>
            <person name="Wipf D."/>
            <person name="Zambonelli A."/>
            <person name="Paolocci F."/>
            <person name="Nowrousian M."/>
            <person name="Ottonello S."/>
            <person name="Baldrian P."/>
            <person name="Spatafora J.W."/>
            <person name="Henrissat B."/>
            <person name="Nagy L.G."/>
            <person name="Aury J.M."/>
            <person name="Wincker P."/>
            <person name="Grigoriev I.V."/>
            <person name="Bonfante P."/>
            <person name="Martin F.M."/>
        </authorList>
    </citation>
    <scope>NUCLEOTIDE SEQUENCE [LARGE SCALE GENOMIC DNA]</scope>
    <source>
        <strain evidence="16 17">RN42</strain>
    </source>
</reference>
<evidence type="ECO:0000259" key="15">
    <source>
        <dbReference type="PROSITE" id="PS51384"/>
    </source>
</evidence>
<feature type="region of interest" description="Disordered" evidence="13">
    <location>
        <begin position="539"/>
        <end position="580"/>
    </location>
</feature>
<keyword evidence="11 14" id="KW-0472">Membrane</keyword>
<evidence type="ECO:0000256" key="8">
    <source>
        <dbReference type="ARBA" id="ARBA00022989"/>
    </source>
</evidence>
<evidence type="ECO:0000256" key="4">
    <source>
        <dbReference type="ARBA" id="ARBA00022448"/>
    </source>
</evidence>
<dbReference type="InterPro" id="IPR017938">
    <property type="entry name" value="Riboflavin_synthase-like_b-brl"/>
</dbReference>
<dbReference type="Gene3D" id="3.40.50.80">
    <property type="entry name" value="Nucleotide-binding domain of ferredoxin-NADP reductase (FNR) module"/>
    <property type="match status" value="1"/>
</dbReference>
<proteinExistence type="inferred from homology"/>
<dbReference type="PROSITE" id="PS51384">
    <property type="entry name" value="FAD_FR"/>
    <property type="match status" value="1"/>
</dbReference>
<evidence type="ECO:0000256" key="10">
    <source>
        <dbReference type="ARBA" id="ARBA00023065"/>
    </source>
</evidence>
<evidence type="ECO:0000256" key="7">
    <source>
        <dbReference type="ARBA" id="ARBA00022982"/>
    </source>
</evidence>
<dbReference type="CDD" id="cd06186">
    <property type="entry name" value="NOX_Duox_like_FAD_NADP"/>
    <property type="match status" value="1"/>
</dbReference>
<dbReference type="SUPFAM" id="SSF52343">
    <property type="entry name" value="Ferredoxin reductase-like, C-terminal NADP-linked domain"/>
    <property type="match status" value="1"/>
</dbReference>
<gene>
    <name evidence="16" type="ORF">BJ508DRAFT_240538</name>
</gene>
<evidence type="ECO:0000256" key="1">
    <source>
        <dbReference type="ARBA" id="ARBA00004651"/>
    </source>
</evidence>
<feature type="transmembrane region" description="Helical" evidence="14">
    <location>
        <begin position="45"/>
        <end position="67"/>
    </location>
</feature>